<sequence length="140" mass="14425">MKFSAAAVLFATAAAAGSVAERDAVFSVSNFSAGCMRHSTQCVYHFSLSSPGAGEAKPVECSAPGPAGPNGELPEIKQGKCADATKSFSVAKVPEGLNFSVTSGEQTASHLIPKSQLVTSNEPNNVVQNYNGPTSFELTQ</sequence>
<comment type="caution">
    <text evidence="3">The sequence shown here is derived from an EMBL/GenBank/DDBJ whole genome shotgun (WGS) entry which is preliminary data.</text>
</comment>
<keyword evidence="2" id="KW-0732">Signal</keyword>
<keyword evidence="4" id="KW-1185">Reference proteome</keyword>
<name>A0AAX6MMY9_9PEZI</name>
<dbReference type="Proteomes" id="UP001369815">
    <property type="component" value="Unassembled WGS sequence"/>
</dbReference>
<feature type="chain" id="PRO_5043802935" description="Hypersensitive response-inducing protein" evidence="2">
    <location>
        <begin position="21"/>
        <end position="140"/>
    </location>
</feature>
<proteinExistence type="predicted"/>
<accession>A0AAX6MMY9</accession>
<protein>
    <recommendedName>
        <fullName evidence="5">Hypersensitive response-inducing protein</fullName>
    </recommendedName>
</protein>
<organism evidence="3 4">
    <name type="scientific">Daldinia eschscholtzii</name>
    <dbReference type="NCBI Taxonomy" id="292717"/>
    <lineage>
        <taxon>Eukaryota</taxon>
        <taxon>Fungi</taxon>
        <taxon>Dikarya</taxon>
        <taxon>Ascomycota</taxon>
        <taxon>Pezizomycotina</taxon>
        <taxon>Sordariomycetes</taxon>
        <taxon>Xylariomycetidae</taxon>
        <taxon>Xylariales</taxon>
        <taxon>Hypoxylaceae</taxon>
        <taxon>Daldinia</taxon>
    </lineage>
</organism>
<dbReference type="AlphaFoldDB" id="A0AAX6MMY9"/>
<evidence type="ECO:0000313" key="3">
    <source>
        <dbReference type="EMBL" id="KAK6953854.1"/>
    </source>
</evidence>
<reference evidence="3 4" key="1">
    <citation type="journal article" date="2024" name="Front Chem Biol">
        <title>Unveiling the potential of Daldinia eschscholtzii MFLUCC 19-0629 through bioactivity and bioinformatics studies for enhanced sustainable agriculture production.</title>
        <authorList>
            <person name="Brooks S."/>
            <person name="Weaver J.A."/>
            <person name="Klomchit A."/>
            <person name="Alharthi S.A."/>
            <person name="Onlamun T."/>
            <person name="Nurani R."/>
            <person name="Vong T.K."/>
            <person name="Alberti F."/>
            <person name="Greco C."/>
        </authorList>
    </citation>
    <scope>NUCLEOTIDE SEQUENCE [LARGE SCALE GENOMIC DNA]</scope>
    <source>
        <strain evidence="3">MFLUCC 19-0629</strain>
    </source>
</reference>
<gene>
    <name evidence="3" type="ORF">Daesc_003816</name>
</gene>
<feature type="signal peptide" evidence="2">
    <location>
        <begin position="1"/>
        <end position="20"/>
    </location>
</feature>
<evidence type="ECO:0000256" key="2">
    <source>
        <dbReference type="SAM" id="SignalP"/>
    </source>
</evidence>
<evidence type="ECO:0000256" key="1">
    <source>
        <dbReference type="SAM" id="MobiDB-lite"/>
    </source>
</evidence>
<evidence type="ECO:0008006" key="5">
    <source>
        <dbReference type="Google" id="ProtNLM"/>
    </source>
</evidence>
<evidence type="ECO:0000313" key="4">
    <source>
        <dbReference type="Proteomes" id="UP001369815"/>
    </source>
</evidence>
<dbReference type="PROSITE" id="PS51257">
    <property type="entry name" value="PROKAR_LIPOPROTEIN"/>
    <property type="match status" value="1"/>
</dbReference>
<dbReference type="EMBL" id="JBANMG010000004">
    <property type="protein sequence ID" value="KAK6953854.1"/>
    <property type="molecule type" value="Genomic_DNA"/>
</dbReference>
<feature type="region of interest" description="Disordered" evidence="1">
    <location>
        <begin position="50"/>
        <end position="75"/>
    </location>
</feature>